<dbReference type="InterPro" id="IPR011004">
    <property type="entry name" value="Trimer_LpxA-like_sf"/>
</dbReference>
<dbReference type="PANTHER" id="PTHR43017">
    <property type="entry name" value="GALACTOSIDE O-ACETYLTRANSFERASE"/>
    <property type="match status" value="1"/>
</dbReference>
<dbReference type="PROSITE" id="PS00101">
    <property type="entry name" value="HEXAPEP_TRANSFERASES"/>
    <property type="match status" value="1"/>
</dbReference>
<dbReference type="EC" id="2.3.1.-" evidence="4"/>
<comment type="caution">
    <text evidence="5">The sequence shown here is derived from an EMBL/GenBank/DDBJ whole genome shotgun (WGS) entry which is preliminary data.</text>
</comment>
<keyword evidence="1 4" id="KW-0808">Transferase</keyword>
<comment type="similarity">
    <text evidence="4">Belongs to the transferase hexapeptide repeat family.</text>
</comment>
<keyword evidence="2" id="KW-0677">Repeat</keyword>
<organism evidence="5 6">
    <name type="scientific">Segatella baroniae F0067</name>
    <dbReference type="NCBI Taxonomy" id="1115809"/>
    <lineage>
        <taxon>Bacteria</taxon>
        <taxon>Pseudomonadati</taxon>
        <taxon>Bacteroidota</taxon>
        <taxon>Bacteroidia</taxon>
        <taxon>Bacteroidales</taxon>
        <taxon>Prevotellaceae</taxon>
        <taxon>Segatella</taxon>
    </lineage>
</organism>
<evidence type="ECO:0000256" key="2">
    <source>
        <dbReference type="ARBA" id="ARBA00022737"/>
    </source>
</evidence>
<dbReference type="InterPro" id="IPR001451">
    <property type="entry name" value="Hexapep"/>
</dbReference>
<dbReference type="Proteomes" id="UP000016648">
    <property type="component" value="Unassembled WGS sequence"/>
</dbReference>
<gene>
    <name evidence="5" type="ORF">HMPREF9135_1531</name>
</gene>
<dbReference type="PANTHER" id="PTHR43017:SF1">
    <property type="entry name" value="ACETYLTRANSFERASE YJL218W-RELATED"/>
    <property type="match status" value="1"/>
</dbReference>
<dbReference type="RefSeq" id="WP_021590204.1">
    <property type="nucleotide sequence ID" value="NZ_AWEY01000033.1"/>
</dbReference>
<evidence type="ECO:0000256" key="1">
    <source>
        <dbReference type="ARBA" id="ARBA00022679"/>
    </source>
</evidence>
<reference evidence="5 6" key="1">
    <citation type="submission" date="2013-08" db="EMBL/GenBank/DDBJ databases">
        <authorList>
            <person name="Durkin A.S."/>
            <person name="Haft D.R."/>
            <person name="McCorrison J."/>
            <person name="Torralba M."/>
            <person name="Gillis M."/>
            <person name="Haft D.H."/>
            <person name="Methe B."/>
            <person name="Sutton G."/>
            <person name="Nelson K.E."/>
        </authorList>
    </citation>
    <scope>NUCLEOTIDE SEQUENCE [LARGE SCALE GENOMIC DNA]</scope>
    <source>
        <strain evidence="5 6">F0067</strain>
    </source>
</reference>
<dbReference type="Gene3D" id="2.160.10.10">
    <property type="entry name" value="Hexapeptide repeat proteins"/>
    <property type="match status" value="1"/>
</dbReference>
<evidence type="ECO:0000256" key="3">
    <source>
        <dbReference type="ARBA" id="ARBA00023315"/>
    </source>
</evidence>
<dbReference type="Pfam" id="PF00132">
    <property type="entry name" value="Hexapep"/>
    <property type="match status" value="1"/>
</dbReference>
<evidence type="ECO:0000313" key="5">
    <source>
        <dbReference type="EMBL" id="ERK38758.1"/>
    </source>
</evidence>
<sequence length="72" mass="7727">MTTNHDFHDYNTLRCKPVHIKKNAWLGCRVTVMPGVTIGENAVVAGGSVVTKDVPDNVVVAGVPARVVKTIE</sequence>
<protein>
    <recommendedName>
        <fullName evidence="4">Acetyltransferase</fullName>
        <ecNumber evidence="4">2.3.1.-</ecNumber>
    </recommendedName>
</protein>
<dbReference type="SUPFAM" id="SSF51161">
    <property type="entry name" value="Trimeric LpxA-like enzymes"/>
    <property type="match status" value="1"/>
</dbReference>
<keyword evidence="3 4" id="KW-0012">Acyltransferase</keyword>
<dbReference type="InterPro" id="IPR039369">
    <property type="entry name" value="LacA-like"/>
</dbReference>
<dbReference type="EMBL" id="AWEY01000033">
    <property type="protein sequence ID" value="ERK38758.1"/>
    <property type="molecule type" value="Genomic_DNA"/>
</dbReference>
<keyword evidence="6" id="KW-1185">Reference proteome</keyword>
<evidence type="ECO:0000256" key="4">
    <source>
        <dbReference type="RuleBase" id="RU367021"/>
    </source>
</evidence>
<proteinExistence type="inferred from homology"/>
<name>U2QBR7_9BACT</name>
<accession>U2QBR7</accession>
<dbReference type="GO" id="GO:0008870">
    <property type="term" value="F:galactoside O-acetyltransferase activity"/>
    <property type="evidence" value="ECO:0007669"/>
    <property type="project" value="TreeGrafter"/>
</dbReference>
<dbReference type="AlphaFoldDB" id="U2QBR7"/>
<evidence type="ECO:0000313" key="6">
    <source>
        <dbReference type="Proteomes" id="UP000016648"/>
    </source>
</evidence>
<dbReference type="InterPro" id="IPR018357">
    <property type="entry name" value="Hexapep_transf_CS"/>
</dbReference>
<dbReference type="PATRIC" id="fig|1115809.3.peg.1877"/>